<sequence>MTGEDPDCGELKVNLPAELPVLTRRVSRILLDILFELSEVEALDGVSGREV</sequence>
<name>A0A1G8C7U2_9PSEU</name>
<evidence type="ECO:0000313" key="1">
    <source>
        <dbReference type="EMBL" id="SDH41474.1"/>
    </source>
</evidence>
<dbReference type="AlphaFoldDB" id="A0A1G8C7U2"/>
<keyword evidence="2" id="KW-1185">Reference proteome</keyword>
<reference evidence="2" key="1">
    <citation type="submission" date="2016-10" db="EMBL/GenBank/DDBJ databases">
        <authorList>
            <person name="Varghese N."/>
            <person name="Submissions S."/>
        </authorList>
    </citation>
    <scope>NUCLEOTIDE SEQUENCE [LARGE SCALE GENOMIC DNA]</scope>
    <source>
        <strain evidence="2">CGMCC 4.3506</strain>
    </source>
</reference>
<protein>
    <submittedName>
        <fullName evidence="1">Uncharacterized protein</fullName>
    </submittedName>
</protein>
<accession>A0A1G8C7U2</accession>
<gene>
    <name evidence="1" type="ORF">SAMN05216553_12152</name>
</gene>
<dbReference type="STRING" id="200378.SAMN05216553_12152"/>
<organism evidence="1 2">
    <name type="scientific">Lentzea fradiae</name>
    <dbReference type="NCBI Taxonomy" id="200378"/>
    <lineage>
        <taxon>Bacteria</taxon>
        <taxon>Bacillati</taxon>
        <taxon>Actinomycetota</taxon>
        <taxon>Actinomycetes</taxon>
        <taxon>Pseudonocardiales</taxon>
        <taxon>Pseudonocardiaceae</taxon>
        <taxon>Lentzea</taxon>
    </lineage>
</organism>
<dbReference type="Proteomes" id="UP000199623">
    <property type="component" value="Unassembled WGS sequence"/>
</dbReference>
<evidence type="ECO:0000313" key="2">
    <source>
        <dbReference type="Proteomes" id="UP000199623"/>
    </source>
</evidence>
<proteinExistence type="predicted"/>
<dbReference type="EMBL" id="FNCC01000021">
    <property type="protein sequence ID" value="SDH41474.1"/>
    <property type="molecule type" value="Genomic_DNA"/>
</dbReference>